<keyword evidence="9" id="KW-0067">ATP-binding</keyword>
<evidence type="ECO:0000256" key="5">
    <source>
        <dbReference type="ARBA" id="ARBA00022777"/>
    </source>
</evidence>
<dbReference type="RefSeq" id="WP_311388509.1">
    <property type="nucleotide sequence ID" value="NZ_JAVRHU010000006.1"/>
</dbReference>
<dbReference type="InterPro" id="IPR005467">
    <property type="entry name" value="His_kinase_dom"/>
</dbReference>
<dbReference type="PANTHER" id="PTHR45453">
    <property type="entry name" value="PHOSPHATE REGULON SENSOR PROTEIN PHOR"/>
    <property type="match status" value="1"/>
</dbReference>
<dbReference type="Gene3D" id="3.30.565.10">
    <property type="entry name" value="Histidine kinase-like ATPase, C-terminal domain"/>
    <property type="match status" value="1"/>
</dbReference>
<protein>
    <recommendedName>
        <fullName evidence="2">histidine kinase</fullName>
        <ecNumber evidence="2">2.7.13.3</ecNumber>
    </recommendedName>
</protein>
<comment type="catalytic activity">
    <reaction evidence="1">
        <text>ATP + protein L-histidine = ADP + protein N-phospho-L-histidine.</text>
        <dbReference type="EC" id="2.7.13.3"/>
    </reaction>
</comment>
<keyword evidence="9" id="KW-0547">Nucleotide-binding</keyword>
<dbReference type="InterPro" id="IPR050351">
    <property type="entry name" value="BphY/WalK/GraS-like"/>
</dbReference>
<comment type="caution">
    <text evidence="9">The sequence shown here is derived from an EMBL/GenBank/DDBJ whole genome shotgun (WGS) entry which is preliminary data.</text>
</comment>
<keyword evidence="7" id="KW-0472">Membrane</keyword>
<feature type="transmembrane region" description="Helical" evidence="7">
    <location>
        <begin position="110"/>
        <end position="128"/>
    </location>
</feature>
<keyword evidence="10" id="KW-1185">Reference proteome</keyword>
<keyword evidence="7" id="KW-1133">Transmembrane helix</keyword>
<keyword evidence="7" id="KW-0812">Transmembrane</keyword>
<dbReference type="InterPro" id="IPR003661">
    <property type="entry name" value="HisK_dim/P_dom"/>
</dbReference>
<dbReference type="Proteomes" id="UP001250662">
    <property type="component" value="Unassembled WGS sequence"/>
</dbReference>
<dbReference type="InterPro" id="IPR003594">
    <property type="entry name" value="HATPase_dom"/>
</dbReference>
<dbReference type="SUPFAM" id="SSF47384">
    <property type="entry name" value="Homodimeric domain of signal transducing histidine kinase"/>
    <property type="match status" value="1"/>
</dbReference>
<dbReference type="InterPro" id="IPR036097">
    <property type="entry name" value="HisK_dim/P_sf"/>
</dbReference>
<evidence type="ECO:0000313" key="9">
    <source>
        <dbReference type="EMBL" id="MDT0622883.1"/>
    </source>
</evidence>
<accession>A0ABU3BL45</accession>
<gene>
    <name evidence="9" type="ORF">RM520_14730</name>
</gene>
<feature type="transmembrane region" description="Helical" evidence="7">
    <location>
        <begin position="54"/>
        <end position="72"/>
    </location>
</feature>
<dbReference type="EC" id="2.7.13.3" evidence="2"/>
<dbReference type="SMART" id="SM00387">
    <property type="entry name" value="HATPase_c"/>
    <property type="match status" value="1"/>
</dbReference>
<evidence type="ECO:0000259" key="8">
    <source>
        <dbReference type="PROSITE" id="PS50109"/>
    </source>
</evidence>
<dbReference type="SMART" id="SM00388">
    <property type="entry name" value="HisKA"/>
    <property type="match status" value="1"/>
</dbReference>
<keyword evidence="4" id="KW-0808">Transferase</keyword>
<keyword evidence="6" id="KW-0902">Two-component regulatory system</keyword>
<evidence type="ECO:0000256" key="4">
    <source>
        <dbReference type="ARBA" id="ARBA00022679"/>
    </source>
</evidence>
<dbReference type="SUPFAM" id="SSF55874">
    <property type="entry name" value="ATPase domain of HSP90 chaperone/DNA topoisomerase II/histidine kinase"/>
    <property type="match status" value="1"/>
</dbReference>
<dbReference type="Gene3D" id="1.10.287.130">
    <property type="match status" value="1"/>
</dbReference>
<dbReference type="CDD" id="cd00082">
    <property type="entry name" value="HisKA"/>
    <property type="match status" value="1"/>
</dbReference>
<dbReference type="InterPro" id="IPR036890">
    <property type="entry name" value="HATPase_C_sf"/>
</dbReference>
<dbReference type="Pfam" id="PF02518">
    <property type="entry name" value="HATPase_c"/>
    <property type="match status" value="1"/>
</dbReference>
<dbReference type="EMBL" id="JAVRHU010000006">
    <property type="protein sequence ID" value="MDT0622883.1"/>
    <property type="molecule type" value="Genomic_DNA"/>
</dbReference>
<evidence type="ECO:0000256" key="7">
    <source>
        <dbReference type="SAM" id="Phobius"/>
    </source>
</evidence>
<evidence type="ECO:0000256" key="2">
    <source>
        <dbReference type="ARBA" id="ARBA00012438"/>
    </source>
</evidence>
<evidence type="ECO:0000256" key="1">
    <source>
        <dbReference type="ARBA" id="ARBA00000085"/>
    </source>
</evidence>
<reference evidence="9 10" key="1">
    <citation type="submission" date="2023-09" db="EMBL/GenBank/DDBJ databases">
        <authorList>
            <person name="Rey-Velasco X."/>
        </authorList>
    </citation>
    <scope>NUCLEOTIDE SEQUENCE [LARGE SCALE GENOMIC DNA]</scope>
    <source>
        <strain evidence="9 10">P007</strain>
    </source>
</reference>
<evidence type="ECO:0000256" key="3">
    <source>
        <dbReference type="ARBA" id="ARBA00022553"/>
    </source>
</evidence>
<feature type="transmembrane region" description="Helical" evidence="7">
    <location>
        <begin position="78"/>
        <end position="98"/>
    </location>
</feature>
<feature type="transmembrane region" description="Helical" evidence="7">
    <location>
        <begin position="134"/>
        <end position="153"/>
    </location>
</feature>
<feature type="transmembrane region" description="Helical" evidence="7">
    <location>
        <begin position="23"/>
        <end position="42"/>
    </location>
</feature>
<evidence type="ECO:0000313" key="10">
    <source>
        <dbReference type="Proteomes" id="UP001250662"/>
    </source>
</evidence>
<keyword evidence="5" id="KW-0418">Kinase</keyword>
<proteinExistence type="predicted"/>
<name>A0ABU3BL45_9FLAO</name>
<dbReference type="PROSITE" id="PS50109">
    <property type="entry name" value="HIS_KIN"/>
    <property type="match status" value="1"/>
</dbReference>
<evidence type="ECO:0000256" key="6">
    <source>
        <dbReference type="ARBA" id="ARBA00023012"/>
    </source>
</evidence>
<dbReference type="PANTHER" id="PTHR45453:SF1">
    <property type="entry name" value="PHOSPHATE REGULON SENSOR PROTEIN PHOR"/>
    <property type="match status" value="1"/>
</dbReference>
<organism evidence="9 10">
    <name type="scientific">Croceitalea vernalis</name>
    <dbReference type="NCBI Taxonomy" id="3075599"/>
    <lineage>
        <taxon>Bacteria</taxon>
        <taxon>Pseudomonadati</taxon>
        <taxon>Bacteroidota</taxon>
        <taxon>Flavobacteriia</taxon>
        <taxon>Flavobacteriales</taxon>
        <taxon>Flavobacteriaceae</taxon>
        <taxon>Croceitalea</taxon>
    </lineage>
</organism>
<sequence length="437" mass="49648">MVIDINSFSKDNQVLVPIRKTSIIFHALILLVLAGLATNFFIEYGIGGLNRYALKHLIVFSTVLITAISWKLNWVSTSLMFLVLVYINIISSTIYLPFRVEDSTTNFEGYFLRVQMIVFVMGLLLAVFEKPYHQLVVIVYNTIYITSCIILMPEMPLGKFILAFIIISSIGAISYFVFKKVIVMRQDLHEQNALSLKQNLELQELTSFRKEIVQIIAHDLKTPIHQISILAEITKNSKSEVDRNSNLDLLKNSVDKTYTMLEGLLDWAMQTDDTIKSYMHLDIRAVVEDLKEQFSEKLNYKKLIVSNGFSSDFKLFYSKQVFETAMRNLLTNAIKFSPVDEKIEVAATEHVNYYSFSIKNKARAIDITKLDQVNRGEQVESALGTSNEKGSGKGLSIVKQMLAKNNGELHLNALKDGVEAVLKIYKRDVLVETKQAS</sequence>
<keyword evidence="3" id="KW-0597">Phosphoprotein</keyword>
<feature type="transmembrane region" description="Helical" evidence="7">
    <location>
        <begin position="160"/>
        <end position="178"/>
    </location>
</feature>
<dbReference type="GO" id="GO:0005524">
    <property type="term" value="F:ATP binding"/>
    <property type="evidence" value="ECO:0007669"/>
    <property type="project" value="UniProtKB-KW"/>
</dbReference>
<feature type="domain" description="Histidine kinase" evidence="8">
    <location>
        <begin position="215"/>
        <end position="428"/>
    </location>
</feature>